<evidence type="ECO:0000313" key="8">
    <source>
        <dbReference type="Proteomes" id="UP000236161"/>
    </source>
</evidence>
<evidence type="ECO:0000256" key="2">
    <source>
        <dbReference type="ARBA" id="ARBA00022682"/>
    </source>
</evidence>
<name>A0A2I0BHA7_9ASPA</name>
<dbReference type="PROSITE" id="PS00036">
    <property type="entry name" value="BZIP_BASIC"/>
    <property type="match status" value="1"/>
</dbReference>
<evidence type="ECO:0000259" key="6">
    <source>
        <dbReference type="PROSITE" id="PS00036"/>
    </source>
</evidence>
<dbReference type="Proteomes" id="UP000236161">
    <property type="component" value="Unassembled WGS sequence"/>
</dbReference>
<dbReference type="InterPro" id="IPR004827">
    <property type="entry name" value="bZIP"/>
</dbReference>
<dbReference type="CDD" id="cd14707">
    <property type="entry name" value="bZIP_plant_BZIP46"/>
    <property type="match status" value="1"/>
</dbReference>
<organism evidence="7 8">
    <name type="scientific">Apostasia shenzhenica</name>
    <dbReference type="NCBI Taxonomy" id="1088818"/>
    <lineage>
        <taxon>Eukaryota</taxon>
        <taxon>Viridiplantae</taxon>
        <taxon>Streptophyta</taxon>
        <taxon>Embryophyta</taxon>
        <taxon>Tracheophyta</taxon>
        <taxon>Spermatophyta</taxon>
        <taxon>Magnoliopsida</taxon>
        <taxon>Liliopsida</taxon>
        <taxon>Asparagales</taxon>
        <taxon>Orchidaceae</taxon>
        <taxon>Apostasioideae</taxon>
        <taxon>Apostasia</taxon>
    </lineage>
</organism>
<feature type="compositionally biased region" description="Polar residues" evidence="5">
    <location>
        <begin position="329"/>
        <end position="339"/>
    </location>
</feature>
<dbReference type="PANTHER" id="PTHR22952">
    <property type="entry name" value="CAMP-RESPONSE ELEMENT BINDING PROTEIN-RELATED"/>
    <property type="match status" value="1"/>
</dbReference>
<reference evidence="7 8" key="1">
    <citation type="journal article" date="2017" name="Nature">
        <title>The Apostasia genome and the evolution of orchids.</title>
        <authorList>
            <person name="Zhang G.Q."/>
            <person name="Liu K.W."/>
            <person name="Li Z."/>
            <person name="Lohaus R."/>
            <person name="Hsiao Y.Y."/>
            <person name="Niu S.C."/>
            <person name="Wang J.Y."/>
            <person name="Lin Y.C."/>
            <person name="Xu Q."/>
            <person name="Chen L.J."/>
            <person name="Yoshida K."/>
            <person name="Fujiwara S."/>
            <person name="Wang Z.W."/>
            <person name="Zhang Y.Q."/>
            <person name="Mitsuda N."/>
            <person name="Wang M."/>
            <person name="Liu G.H."/>
            <person name="Pecoraro L."/>
            <person name="Huang H.X."/>
            <person name="Xiao X.J."/>
            <person name="Lin M."/>
            <person name="Wu X.Y."/>
            <person name="Wu W.L."/>
            <person name="Chen Y.Y."/>
            <person name="Chang S.B."/>
            <person name="Sakamoto S."/>
            <person name="Ohme-Takagi M."/>
            <person name="Yagi M."/>
            <person name="Zeng S.J."/>
            <person name="Shen C.Y."/>
            <person name="Yeh C.M."/>
            <person name="Luo Y.B."/>
            <person name="Tsai W.C."/>
            <person name="Van de Peer Y."/>
            <person name="Liu Z.J."/>
        </authorList>
    </citation>
    <scope>NUCLEOTIDE SEQUENCE [LARGE SCALE GENOMIC DNA]</scope>
    <source>
        <strain evidence="8">cv. Shenzhen</strain>
        <tissue evidence="7">Stem</tissue>
    </source>
</reference>
<feature type="domain" description="BZIP" evidence="6">
    <location>
        <begin position="312"/>
        <end position="327"/>
    </location>
</feature>
<keyword evidence="4" id="KW-0539">Nucleus</keyword>
<dbReference type="GO" id="GO:0045893">
    <property type="term" value="P:positive regulation of DNA-templated transcription"/>
    <property type="evidence" value="ECO:0007669"/>
    <property type="project" value="InterPro"/>
</dbReference>
<dbReference type="STRING" id="1088818.A0A2I0BHA7"/>
<proteinExistence type="predicted"/>
<dbReference type="GO" id="GO:0005634">
    <property type="term" value="C:nucleus"/>
    <property type="evidence" value="ECO:0007669"/>
    <property type="project" value="UniProtKB-SubCell"/>
</dbReference>
<feature type="compositionally biased region" description="Pro residues" evidence="5">
    <location>
        <begin position="36"/>
        <end position="45"/>
    </location>
</feature>
<dbReference type="GO" id="GO:0003700">
    <property type="term" value="F:DNA-binding transcription factor activity"/>
    <property type="evidence" value="ECO:0007669"/>
    <property type="project" value="InterPro"/>
</dbReference>
<gene>
    <name evidence="7" type="primary">ABI5</name>
    <name evidence="7" type="ORF">AXF42_Ash004670</name>
</gene>
<evidence type="ECO:0000256" key="3">
    <source>
        <dbReference type="ARBA" id="ARBA00023125"/>
    </source>
</evidence>
<dbReference type="AlphaFoldDB" id="A0A2I0BHA7"/>
<dbReference type="GO" id="GO:0009738">
    <property type="term" value="P:abscisic acid-activated signaling pathway"/>
    <property type="evidence" value="ECO:0007669"/>
    <property type="project" value="UniProtKB-KW"/>
</dbReference>
<comment type="subcellular location">
    <subcellularLocation>
        <location evidence="1">Nucleus</location>
    </subcellularLocation>
</comment>
<evidence type="ECO:0000256" key="4">
    <source>
        <dbReference type="ARBA" id="ARBA00023242"/>
    </source>
</evidence>
<dbReference type="Gene3D" id="1.20.5.170">
    <property type="match status" value="1"/>
</dbReference>
<feature type="region of interest" description="Disordered" evidence="5">
    <location>
        <begin position="317"/>
        <end position="339"/>
    </location>
</feature>
<accession>A0A2I0BHA7</accession>
<keyword evidence="8" id="KW-1185">Reference proteome</keyword>
<evidence type="ECO:0000256" key="5">
    <source>
        <dbReference type="SAM" id="MobiDB-lite"/>
    </source>
</evidence>
<feature type="region of interest" description="Disordered" evidence="5">
    <location>
        <begin position="1"/>
        <end position="49"/>
    </location>
</feature>
<dbReference type="GO" id="GO:0003677">
    <property type="term" value="F:DNA binding"/>
    <property type="evidence" value="ECO:0007669"/>
    <property type="project" value="UniProtKB-KW"/>
</dbReference>
<sequence>MASSPESKSMEVPGEVEVASEQQGKTEQKESSRPLPLQPPPPPPCDVEGECPLARQSTIYSLTLDEIKNTVCEQGKSFGSMNMDEFLTNIWNAEESAGAAQAQPAAASEQLNRQGSLSLSSPLCRKTVSEVWAEIYYEQQQGPEQRSDRPVPADRQLTFGEMTLEDFLIKAGVVREGHSHGAAGGSPAPQPLPVPALPQYALANYAAGTEIGHVVGVGAAAYGSELGYGGAIAGGGSEGMMGNGYVPGGGRNIAGMFESPASPISSDEMCGCRGGPLDAFVLGMEGGPEMIAGGRKRLADGVLEKVVDRRQRRMIKNRESAARSRARKQVSTVSGAFLE</sequence>
<keyword evidence="2" id="KW-0938">Abscisic acid signaling pathway</keyword>
<dbReference type="InterPro" id="IPR043452">
    <property type="entry name" value="BZIP46-like"/>
</dbReference>
<evidence type="ECO:0000256" key="1">
    <source>
        <dbReference type="ARBA" id="ARBA00004123"/>
    </source>
</evidence>
<dbReference type="EMBL" id="KZ451883">
    <property type="protein sequence ID" value="PKA67178.1"/>
    <property type="molecule type" value="Genomic_DNA"/>
</dbReference>
<keyword evidence="3" id="KW-0238">DNA-binding</keyword>
<evidence type="ECO:0000313" key="7">
    <source>
        <dbReference type="EMBL" id="PKA67178.1"/>
    </source>
</evidence>
<dbReference type="OrthoDB" id="644067at2759"/>
<dbReference type="PANTHER" id="PTHR22952:SF175">
    <property type="entry name" value="PROTEIN ABSCISIC ACID-INSENSITIVE 5"/>
    <property type="match status" value="1"/>
</dbReference>
<protein>
    <submittedName>
        <fullName evidence="7">Protein abscisic acid-insensitive 5</fullName>
    </submittedName>
</protein>